<dbReference type="AlphaFoldDB" id="A0A2H0VFX7"/>
<name>A0A2H0VFX7_9BACT</name>
<sequence length="115" mass="13085">MLPKKNKLNISNFPPKAEVAFRGQTFLAKMATNEVELFRLGVSFSAGKVKKAATRNALRRIIYKAFSFEAHQESLRGKDLLIITTAPIIKLSRETRVGVEEDLQKLKERLIQENK</sequence>
<evidence type="ECO:0000256" key="3">
    <source>
        <dbReference type="ARBA" id="ARBA00022759"/>
    </source>
</evidence>
<dbReference type="NCBIfam" id="TIGR00188">
    <property type="entry name" value="rnpA"/>
    <property type="match status" value="1"/>
</dbReference>
<dbReference type="EMBL" id="PFAH01000007">
    <property type="protein sequence ID" value="PIR97963.1"/>
    <property type="molecule type" value="Genomic_DNA"/>
</dbReference>
<evidence type="ECO:0000256" key="2">
    <source>
        <dbReference type="ARBA" id="ARBA00022722"/>
    </source>
</evidence>
<dbReference type="GO" id="GO:0008033">
    <property type="term" value="P:tRNA processing"/>
    <property type="evidence" value="ECO:0007669"/>
    <property type="project" value="UniProtKB-KW"/>
</dbReference>
<gene>
    <name evidence="7" type="primary">rnpA</name>
    <name evidence="7" type="ORF">COT89_01780</name>
</gene>
<dbReference type="InterPro" id="IPR014721">
    <property type="entry name" value="Ribsml_uS5_D2-typ_fold_subgr"/>
</dbReference>
<evidence type="ECO:0000256" key="5">
    <source>
        <dbReference type="ARBA" id="ARBA00022884"/>
    </source>
</evidence>
<dbReference type="Proteomes" id="UP000231466">
    <property type="component" value="Unassembled WGS sequence"/>
</dbReference>
<dbReference type="Pfam" id="PF00825">
    <property type="entry name" value="Ribonuclease_P"/>
    <property type="match status" value="1"/>
</dbReference>
<proteinExistence type="predicted"/>
<dbReference type="InterPro" id="IPR020568">
    <property type="entry name" value="Ribosomal_Su5_D2-typ_SF"/>
</dbReference>
<dbReference type="SUPFAM" id="SSF54211">
    <property type="entry name" value="Ribosomal protein S5 domain 2-like"/>
    <property type="match status" value="1"/>
</dbReference>
<evidence type="ECO:0000313" key="7">
    <source>
        <dbReference type="EMBL" id="PIR97963.1"/>
    </source>
</evidence>
<keyword evidence="4" id="KW-0378">Hydrolase</keyword>
<evidence type="ECO:0000256" key="4">
    <source>
        <dbReference type="ARBA" id="ARBA00022801"/>
    </source>
</evidence>
<evidence type="ECO:0000313" key="8">
    <source>
        <dbReference type="Proteomes" id="UP000231466"/>
    </source>
</evidence>
<keyword evidence="2" id="KW-0540">Nuclease</keyword>
<dbReference type="Gene3D" id="3.30.230.10">
    <property type="match status" value="1"/>
</dbReference>
<dbReference type="EC" id="3.1.26.5" evidence="6"/>
<dbReference type="GO" id="GO:0000049">
    <property type="term" value="F:tRNA binding"/>
    <property type="evidence" value="ECO:0007669"/>
    <property type="project" value="InterPro"/>
</dbReference>
<keyword evidence="3" id="KW-0255">Endonuclease</keyword>
<evidence type="ECO:0000256" key="1">
    <source>
        <dbReference type="ARBA" id="ARBA00022694"/>
    </source>
</evidence>
<comment type="caution">
    <text evidence="7">The sequence shown here is derived from an EMBL/GenBank/DDBJ whole genome shotgun (WGS) entry which is preliminary data.</text>
</comment>
<keyword evidence="5" id="KW-0694">RNA-binding</keyword>
<evidence type="ECO:0000256" key="6">
    <source>
        <dbReference type="NCBIfam" id="TIGR00188"/>
    </source>
</evidence>
<accession>A0A2H0VFX7</accession>
<dbReference type="InterPro" id="IPR000100">
    <property type="entry name" value="RNase_P"/>
</dbReference>
<dbReference type="GO" id="GO:0004526">
    <property type="term" value="F:ribonuclease P activity"/>
    <property type="evidence" value="ECO:0007669"/>
    <property type="project" value="UniProtKB-UniRule"/>
</dbReference>
<organism evidence="7 8">
    <name type="scientific">Candidatus Colwellbacteria bacterium CG10_big_fil_rev_8_21_14_0_10_42_22</name>
    <dbReference type="NCBI Taxonomy" id="1974540"/>
    <lineage>
        <taxon>Bacteria</taxon>
        <taxon>Candidatus Colwelliibacteriota</taxon>
    </lineage>
</organism>
<keyword evidence="1" id="KW-0819">tRNA processing</keyword>
<protein>
    <recommendedName>
        <fullName evidence="6">Ribonuclease P protein component</fullName>
        <ecNumber evidence="6">3.1.26.5</ecNumber>
    </recommendedName>
</protein>
<reference evidence="8" key="1">
    <citation type="submission" date="2017-09" db="EMBL/GenBank/DDBJ databases">
        <title>Depth-based differentiation of microbial function through sediment-hosted aquifers and enrichment of novel symbionts in the deep terrestrial subsurface.</title>
        <authorList>
            <person name="Probst A.J."/>
            <person name="Ladd B."/>
            <person name="Jarett J.K."/>
            <person name="Geller-Mcgrath D.E."/>
            <person name="Sieber C.M.K."/>
            <person name="Emerson J.B."/>
            <person name="Anantharaman K."/>
            <person name="Thomas B.C."/>
            <person name="Malmstrom R."/>
            <person name="Stieglmeier M."/>
            <person name="Klingl A."/>
            <person name="Woyke T."/>
            <person name="Ryan C.M."/>
            <person name="Banfield J.F."/>
        </authorList>
    </citation>
    <scope>NUCLEOTIDE SEQUENCE [LARGE SCALE GENOMIC DNA]</scope>
</reference>